<feature type="compositionally biased region" description="Basic and acidic residues" evidence="6">
    <location>
        <begin position="244"/>
        <end position="257"/>
    </location>
</feature>
<dbReference type="InterPro" id="IPR039538">
    <property type="entry name" value="BetI_C"/>
</dbReference>
<keyword evidence="3 5" id="KW-0238">DNA-binding</keyword>
<evidence type="ECO:0000259" key="7">
    <source>
        <dbReference type="PROSITE" id="PS50977"/>
    </source>
</evidence>
<proteinExistence type="predicted"/>
<feature type="domain" description="HTH tetR-type" evidence="7">
    <location>
        <begin position="20"/>
        <end position="80"/>
    </location>
</feature>
<evidence type="ECO:0000256" key="2">
    <source>
        <dbReference type="ARBA" id="ARBA00023015"/>
    </source>
</evidence>
<dbReference type="Pfam" id="PF00440">
    <property type="entry name" value="TetR_N"/>
    <property type="match status" value="1"/>
</dbReference>
<evidence type="ECO:0000313" key="8">
    <source>
        <dbReference type="EMBL" id="MBL1087935.1"/>
    </source>
</evidence>
<sequence length="257" mass="27331">MSADAEHTPKRRPTRAEAKARTRRLLLDAAARTYARKGFAAASVEEIAEAAGFSIGAVYSNFGSKERLFVELLKERASQQVSRATEIVAEAQHGDDPVPALGRLLANAADKDPDFAPLQAEFWLYAVRNPPLLETLAEELRGPRSELASLMAEALNHIGAPETVSADAVATIAMALFQGLLRQRRIDAASVPDELLGQAMRWLFAGIAATGTTGAAPVAPAAAPTDDTAPAPTDDTAPAPTNDTRARRDTGRRPATR</sequence>
<dbReference type="Pfam" id="PF13977">
    <property type="entry name" value="TetR_C_6"/>
    <property type="match status" value="1"/>
</dbReference>
<name>A0ABS1MIX2_9ACTN</name>
<feature type="DNA-binding region" description="H-T-H motif" evidence="5">
    <location>
        <begin position="43"/>
        <end position="62"/>
    </location>
</feature>
<dbReference type="SUPFAM" id="SSF48498">
    <property type="entry name" value="Tetracyclin repressor-like, C-terminal domain"/>
    <property type="match status" value="1"/>
</dbReference>
<organism evidence="8 9">
    <name type="scientific">Streptomyces siderophoricus</name>
    <dbReference type="NCBI Taxonomy" id="2802281"/>
    <lineage>
        <taxon>Bacteria</taxon>
        <taxon>Bacillati</taxon>
        <taxon>Actinomycetota</taxon>
        <taxon>Actinomycetes</taxon>
        <taxon>Kitasatosporales</taxon>
        <taxon>Streptomycetaceae</taxon>
        <taxon>Streptomyces</taxon>
    </lineage>
</organism>
<dbReference type="InterPro" id="IPR001647">
    <property type="entry name" value="HTH_TetR"/>
</dbReference>
<evidence type="ECO:0000256" key="1">
    <source>
        <dbReference type="ARBA" id="ARBA00022491"/>
    </source>
</evidence>
<dbReference type="PANTHER" id="PTHR30055">
    <property type="entry name" value="HTH-TYPE TRANSCRIPTIONAL REGULATOR RUTR"/>
    <property type="match status" value="1"/>
</dbReference>
<dbReference type="InterPro" id="IPR050109">
    <property type="entry name" value="HTH-type_TetR-like_transc_reg"/>
</dbReference>
<dbReference type="SUPFAM" id="SSF46689">
    <property type="entry name" value="Homeodomain-like"/>
    <property type="match status" value="1"/>
</dbReference>
<feature type="region of interest" description="Disordered" evidence="6">
    <location>
        <begin position="1"/>
        <end position="20"/>
    </location>
</feature>
<dbReference type="PRINTS" id="PR00455">
    <property type="entry name" value="HTHTETR"/>
</dbReference>
<feature type="compositionally biased region" description="Low complexity" evidence="6">
    <location>
        <begin position="215"/>
        <end position="243"/>
    </location>
</feature>
<dbReference type="RefSeq" id="WP_201801166.1">
    <property type="nucleotide sequence ID" value="NZ_JAERRI010000001.1"/>
</dbReference>
<keyword evidence="1" id="KW-0678">Repressor</keyword>
<dbReference type="Gene3D" id="1.10.357.10">
    <property type="entry name" value="Tetracycline Repressor, domain 2"/>
    <property type="match status" value="1"/>
</dbReference>
<keyword evidence="2" id="KW-0805">Transcription regulation</keyword>
<evidence type="ECO:0000256" key="5">
    <source>
        <dbReference type="PROSITE-ProRule" id="PRU00335"/>
    </source>
</evidence>
<evidence type="ECO:0000256" key="3">
    <source>
        <dbReference type="ARBA" id="ARBA00023125"/>
    </source>
</evidence>
<comment type="caution">
    <text evidence="8">The sequence shown here is derived from an EMBL/GenBank/DDBJ whole genome shotgun (WGS) entry which is preliminary data.</text>
</comment>
<dbReference type="PROSITE" id="PS50977">
    <property type="entry name" value="HTH_TETR_2"/>
    <property type="match status" value="1"/>
</dbReference>
<keyword evidence="4" id="KW-0804">Transcription</keyword>
<dbReference type="EMBL" id="JAERRI010000001">
    <property type="protein sequence ID" value="MBL1087935.1"/>
    <property type="molecule type" value="Genomic_DNA"/>
</dbReference>
<reference evidence="8 9" key="1">
    <citation type="submission" date="2021-01" db="EMBL/GenBank/DDBJ databases">
        <title>WGS of actinomycetes isolated from Thailand.</title>
        <authorList>
            <person name="Thawai C."/>
        </authorList>
    </citation>
    <scope>NUCLEOTIDE SEQUENCE [LARGE SCALE GENOMIC DNA]</scope>
    <source>
        <strain evidence="8 9">CH9-7</strain>
    </source>
</reference>
<evidence type="ECO:0000313" key="9">
    <source>
        <dbReference type="Proteomes" id="UP000629371"/>
    </source>
</evidence>
<evidence type="ECO:0000256" key="6">
    <source>
        <dbReference type="SAM" id="MobiDB-lite"/>
    </source>
</evidence>
<feature type="region of interest" description="Disordered" evidence="6">
    <location>
        <begin position="215"/>
        <end position="257"/>
    </location>
</feature>
<evidence type="ECO:0000256" key="4">
    <source>
        <dbReference type="ARBA" id="ARBA00023163"/>
    </source>
</evidence>
<accession>A0ABS1MIX2</accession>
<dbReference type="InterPro" id="IPR009057">
    <property type="entry name" value="Homeodomain-like_sf"/>
</dbReference>
<dbReference type="PANTHER" id="PTHR30055:SF241">
    <property type="entry name" value="TRANSCRIPTIONAL REGULATORY PROTEIN"/>
    <property type="match status" value="1"/>
</dbReference>
<dbReference type="Proteomes" id="UP000629371">
    <property type="component" value="Unassembled WGS sequence"/>
</dbReference>
<gene>
    <name evidence="8" type="ORF">JK360_00770</name>
</gene>
<protein>
    <submittedName>
        <fullName evidence="8">TetR/AcrR family transcriptional regulator</fullName>
    </submittedName>
</protein>
<dbReference type="InterPro" id="IPR036271">
    <property type="entry name" value="Tet_transcr_reg_TetR-rel_C_sf"/>
</dbReference>
<keyword evidence="9" id="KW-1185">Reference proteome</keyword>